<dbReference type="AlphaFoldDB" id="A0A917P3M6"/>
<organism evidence="1 2">
    <name type="scientific">Streptomyces brasiliensis</name>
    <dbReference type="NCBI Taxonomy" id="1954"/>
    <lineage>
        <taxon>Bacteria</taxon>
        <taxon>Bacillati</taxon>
        <taxon>Actinomycetota</taxon>
        <taxon>Actinomycetes</taxon>
        <taxon>Kitasatosporales</taxon>
        <taxon>Streptomycetaceae</taxon>
        <taxon>Streptomyces</taxon>
    </lineage>
</organism>
<reference evidence="1" key="1">
    <citation type="journal article" date="2014" name="Int. J. Syst. Evol. Microbiol.">
        <title>Complete genome sequence of Corynebacterium casei LMG S-19264T (=DSM 44701T), isolated from a smear-ripened cheese.</title>
        <authorList>
            <consortium name="US DOE Joint Genome Institute (JGI-PGF)"/>
            <person name="Walter F."/>
            <person name="Albersmeier A."/>
            <person name="Kalinowski J."/>
            <person name="Ruckert C."/>
        </authorList>
    </citation>
    <scope>NUCLEOTIDE SEQUENCE</scope>
    <source>
        <strain evidence="1">JCM 3086</strain>
    </source>
</reference>
<evidence type="ECO:0000313" key="1">
    <source>
        <dbReference type="EMBL" id="GGJ56121.1"/>
    </source>
</evidence>
<dbReference type="EMBL" id="BMQA01000050">
    <property type="protein sequence ID" value="GGJ56121.1"/>
    <property type="molecule type" value="Genomic_DNA"/>
</dbReference>
<comment type="caution">
    <text evidence="1">The sequence shown here is derived from an EMBL/GenBank/DDBJ whole genome shotgun (WGS) entry which is preliminary data.</text>
</comment>
<proteinExistence type="predicted"/>
<evidence type="ECO:0000313" key="2">
    <source>
        <dbReference type="Proteomes" id="UP000657574"/>
    </source>
</evidence>
<name>A0A917P3M6_9ACTN</name>
<sequence length="59" mass="6727">MGHWVYEFSGCPGSADYWQITDDEEPGDVMLRERPSGLGIVDGFVRESVDDLMMVARFR</sequence>
<gene>
    <name evidence="1" type="ORF">GCM10010121_078380</name>
</gene>
<accession>A0A917P3M6</accession>
<dbReference type="Proteomes" id="UP000657574">
    <property type="component" value="Unassembled WGS sequence"/>
</dbReference>
<keyword evidence="2" id="KW-1185">Reference proteome</keyword>
<protein>
    <submittedName>
        <fullName evidence="1">Uncharacterized protein</fullName>
    </submittedName>
</protein>
<reference evidence="1" key="2">
    <citation type="submission" date="2020-09" db="EMBL/GenBank/DDBJ databases">
        <authorList>
            <person name="Sun Q."/>
            <person name="Ohkuma M."/>
        </authorList>
    </citation>
    <scope>NUCLEOTIDE SEQUENCE</scope>
    <source>
        <strain evidence="1">JCM 3086</strain>
    </source>
</reference>